<dbReference type="EMBL" id="MU002692">
    <property type="protein sequence ID" value="KAF2785759.1"/>
    <property type="molecule type" value="Genomic_DNA"/>
</dbReference>
<accession>A0A6A6WNU3</accession>
<name>A0A6A6WNU3_9PLEO</name>
<evidence type="ECO:0000256" key="1">
    <source>
        <dbReference type="SAM" id="Phobius"/>
    </source>
</evidence>
<sequence>MTAWVAEYYDDLDEWLNLRGRRETQYTRKEFERMPFGDYHGESGKVLRQVGELEQNAVLRWISAWFYCFLIFLSV</sequence>
<evidence type="ECO:0000313" key="3">
    <source>
        <dbReference type="Proteomes" id="UP000799757"/>
    </source>
</evidence>
<dbReference type="Proteomes" id="UP000799757">
    <property type="component" value="Unassembled WGS sequence"/>
</dbReference>
<keyword evidence="1" id="KW-0472">Membrane</keyword>
<gene>
    <name evidence="2" type="ORF">K505DRAFT_163477</name>
</gene>
<keyword evidence="3" id="KW-1185">Reference proteome</keyword>
<reference evidence="2" key="1">
    <citation type="journal article" date="2020" name="Stud. Mycol.">
        <title>101 Dothideomycetes genomes: a test case for predicting lifestyles and emergence of pathogens.</title>
        <authorList>
            <person name="Haridas S."/>
            <person name="Albert R."/>
            <person name="Binder M."/>
            <person name="Bloem J."/>
            <person name="Labutti K."/>
            <person name="Salamov A."/>
            <person name="Andreopoulos B."/>
            <person name="Baker S."/>
            <person name="Barry K."/>
            <person name="Bills G."/>
            <person name="Bluhm B."/>
            <person name="Cannon C."/>
            <person name="Castanera R."/>
            <person name="Culley D."/>
            <person name="Daum C."/>
            <person name="Ezra D."/>
            <person name="Gonzalez J."/>
            <person name="Henrissat B."/>
            <person name="Kuo A."/>
            <person name="Liang C."/>
            <person name="Lipzen A."/>
            <person name="Lutzoni F."/>
            <person name="Magnuson J."/>
            <person name="Mondo S."/>
            <person name="Nolan M."/>
            <person name="Ohm R."/>
            <person name="Pangilinan J."/>
            <person name="Park H.-J."/>
            <person name="Ramirez L."/>
            <person name="Alfaro M."/>
            <person name="Sun H."/>
            <person name="Tritt A."/>
            <person name="Yoshinaga Y."/>
            <person name="Zwiers L.-H."/>
            <person name="Turgeon B."/>
            <person name="Goodwin S."/>
            <person name="Spatafora J."/>
            <person name="Crous P."/>
            <person name="Grigoriev I."/>
        </authorList>
    </citation>
    <scope>NUCLEOTIDE SEQUENCE</scope>
    <source>
        <strain evidence="2">CBS 109.77</strain>
    </source>
</reference>
<organism evidence="2 3">
    <name type="scientific">Melanomma pulvis-pyrius CBS 109.77</name>
    <dbReference type="NCBI Taxonomy" id="1314802"/>
    <lineage>
        <taxon>Eukaryota</taxon>
        <taxon>Fungi</taxon>
        <taxon>Dikarya</taxon>
        <taxon>Ascomycota</taxon>
        <taxon>Pezizomycotina</taxon>
        <taxon>Dothideomycetes</taxon>
        <taxon>Pleosporomycetidae</taxon>
        <taxon>Pleosporales</taxon>
        <taxon>Melanommataceae</taxon>
        <taxon>Melanomma</taxon>
    </lineage>
</organism>
<protein>
    <submittedName>
        <fullName evidence="2">Uncharacterized protein</fullName>
    </submittedName>
</protein>
<dbReference type="AlphaFoldDB" id="A0A6A6WNU3"/>
<proteinExistence type="predicted"/>
<keyword evidence="1" id="KW-1133">Transmembrane helix</keyword>
<evidence type="ECO:0000313" key="2">
    <source>
        <dbReference type="EMBL" id="KAF2785759.1"/>
    </source>
</evidence>
<feature type="transmembrane region" description="Helical" evidence="1">
    <location>
        <begin position="57"/>
        <end position="74"/>
    </location>
</feature>
<keyword evidence="1" id="KW-0812">Transmembrane</keyword>